<evidence type="ECO:0000259" key="1">
    <source>
        <dbReference type="Pfam" id="PF00501"/>
    </source>
</evidence>
<feature type="domain" description="AMP-dependent synthetase/ligase" evidence="1">
    <location>
        <begin position="759"/>
        <end position="881"/>
    </location>
</feature>
<feature type="domain" description="AMP-binding enzyme C-terminal" evidence="2">
    <location>
        <begin position="1234"/>
        <end position="1342"/>
    </location>
</feature>
<dbReference type="GO" id="GO:0005829">
    <property type="term" value="C:cytosol"/>
    <property type="evidence" value="ECO:0007669"/>
    <property type="project" value="TreeGrafter"/>
</dbReference>
<dbReference type="SUPFAM" id="SSF56801">
    <property type="entry name" value="Acetyl-CoA synthetase-like"/>
    <property type="match status" value="2"/>
</dbReference>
<feature type="domain" description="AMP-dependent synthetase/ligase" evidence="1">
    <location>
        <begin position="52"/>
        <end position="310"/>
    </location>
</feature>
<gene>
    <name evidence="4" type="ORF">CANCADRAFT_57077</name>
</gene>
<feature type="domain" description="Meiotically up-regulated gene 62 protein-like alpha-beta" evidence="3">
    <location>
        <begin position="541"/>
        <end position="697"/>
    </location>
</feature>
<dbReference type="Proteomes" id="UP000095023">
    <property type="component" value="Unassembled WGS sequence"/>
</dbReference>
<dbReference type="InterPro" id="IPR045851">
    <property type="entry name" value="AMP-bd_C_sf"/>
</dbReference>
<evidence type="ECO:0000259" key="3">
    <source>
        <dbReference type="Pfam" id="PF24919"/>
    </source>
</evidence>
<dbReference type="PANTHER" id="PTHR22754:SF32">
    <property type="entry name" value="DISCO-INTERACTING PROTEIN 2"/>
    <property type="match status" value="1"/>
</dbReference>
<dbReference type="Gene3D" id="3.40.50.12780">
    <property type="entry name" value="N-terminal domain of ligase-like"/>
    <property type="match status" value="3"/>
</dbReference>
<sequence length="1347" mass="151428">MIPVAGTDSWRRRKKPLPLSRFDSLPQILKFRGSSLPKETAIMTLDSKGKQLAAISWEKIKTRAEKVAHVLHNHSGLYREDRVALVFKEEEVVDFVVALMGCIIAGVTAVPVVDGLDNLVDMNYILSYSRAHIVLTTEADLKFLQKTLAAQKLSWPRGVEWWKIDTFGSYHARKNSPDVYQTPAELSYIEFSKGPTGEYRGVAISHKTIMHQMYCISAILSSKPAHTTSSQFDYHSEICHLNSASGADIFLSYLDTRNSIGLVLGVLYSIYNGNVLLWMPHAALSNPGLYAHIITKYCATHLLSDYPGLKQVAFNYQSFPLVTRNFSKKLKVNLSNVKWCLIDCLTVDSEFNEMLSDRWFKPLGHSQPRNVPAPMLSLSENGGMFISVRDWIGKQEILGCPVDSATAEDESAQASDLSELLLQRSALLTNTIKILSDCPQTMYEDSVPDSIRVGAFGFPIPDATIAVVDPETRNLVPSMAVGEIWVDSPSLSGGFWGMDTATMAIFRARIKNSPEYEDVGFLRTGLLGFIYYGKIYILGLYEDRLRQRLIESKYGEVILRNEYQYFYSTHLAQTIIRSVPSIYDCASFDIYLNEEYYPVLIIESPLAITTPLDNTEKPLELDDNALRSVTLRVMYCLKDVHKIQVYCIMVVEPDSLSRTIRNGRRQIGNMLCKRKYEMGNIPAVYIRFFTDQAMLNVAVGPDINSSIFSREVSQLRLEYCDPDQLQISSLDNRPQVHDEHSKKDLTSFRTFFELIQFRVKTSPESTVYTTIDSRCKESKTWTWKRYDNKIAQIAMYMRNKARVKAGDRVILIYTHSDDFALAVHACMALGAIAIPLSPFDIGRLSEDVPAFLSIISDYKVSAIFVNSEIDSHLKDKRVSSQIKQSAKVLKLAIPKTYNTSKPPKYSGNCMDANLNGGKRGLTDEAIVWVYWNADHRRTAVTMTNQGLLGVCKVQKTTFQMKNHHPLLACVRSTVGLGFIYTCLLGAYLGVTTYLLSPLDFANTPMLLYLAASRYKVCDLYATPQMIEHSLRSELAKSINLKPLKNFMISYDLRPNLDVYKKARAAFGALGLESTAMVNVYSHVLNPMISTRSYMAMEPIELWLDRVALRQGLVRYLQAGSTVSALRLQDSGMVPVQTQIAIVNPETRKVCCAGELGEIWVSSEGNVAGFYKSTDIFDSTRMNGIIIDEEGIEDESQTYMRTADLGFLHKVTRPIGPNGSEIVMQALFVVGSIAESFELFGLNHFPRDIEATIEQSHKCICREGSAIYLCAGKTVVIVEINRKNYLPSVVPSIVNNILDKHQLMTDIVVLVPAGKFPKSRLGEKQRGKTLHYWMKGKLPILQQFDVTS</sequence>
<proteinExistence type="predicted"/>
<dbReference type="PANTHER" id="PTHR22754">
    <property type="entry name" value="DISCO-INTERACTING PROTEIN 2 DIP2 -RELATED"/>
    <property type="match status" value="1"/>
</dbReference>
<dbReference type="OrthoDB" id="69964at2759"/>
<dbReference type="Gene3D" id="3.30.300.30">
    <property type="match status" value="1"/>
</dbReference>
<dbReference type="InterPro" id="IPR000873">
    <property type="entry name" value="AMP-dep_synth/lig_dom"/>
</dbReference>
<dbReference type="InterPro" id="IPR025110">
    <property type="entry name" value="AMP-bd_C"/>
</dbReference>
<evidence type="ECO:0000313" key="4">
    <source>
        <dbReference type="EMBL" id="ODV90605.1"/>
    </source>
</evidence>
<accession>A0A1E4TFQ5</accession>
<name>A0A1E4TFQ5_9ASCO</name>
<organism evidence="4 5">
    <name type="scientific">Tortispora caseinolytica NRRL Y-17796</name>
    <dbReference type="NCBI Taxonomy" id="767744"/>
    <lineage>
        <taxon>Eukaryota</taxon>
        <taxon>Fungi</taxon>
        <taxon>Dikarya</taxon>
        <taxon>Ascomycota</taxon>
        <taxon>Saccharomycotina</taxon>
        <taxon>Trigonopsidomycetes</taxon>
        <taxon>Trigonopsidales</taxon>
        <taxon>Trigonopsidaceae</taxon>
        <taxon>Tortispora</taxon>
    </lineage>
</organism>
<dbReference type="InterPro" id="IPR042099">
    <property type="entry name" value="ANL_N_sf"/>
</dbReference>
<dbReference type="Pfam" id="PF24919">
    <property type="entry name" value="Mug62"/>
    <property type="match status" value="1"/>
</dbReference>
<evidence type="ECO:0008006" key="6">
    <source>
        <dbReference type="Google" id="ProtNLM"/>
    </source>
</evidence>
<dbReference type="Pfam" id="PF23024">
    <property type="entry name" value="AMP-dom_DIP2-like"/>
    <property type="match status" value="1"/>
</dbReference>
<dbReference type="EMBL" id="KV453842">
    <property type="protein sequence ID" value="ODV90605.1"/>
    <property type="molecule type" value="Genomic_DNA"/>
</dbReference>
<evidence type="ECO:0000259" key="2">
    <source>
        <dbReference type="Pfam" id="PF23024"/>
    </source>
</evidence>
<protein>
    <recommendedName>
        <fullName evidence="6">AMP-dependent synthetase/ligase domain-containing protein</fullName>
    </recommendedName>
</protein>
<dbReference type="Pfam" id="PF00501">
    <property type="entry name" value="AMP-binding"/>
    <property type="match status" value="2"/>
</dbReference>
<evidence type="ECO:0000313" key="5">
    <source>
        <dbReference type="Proteomes" id="UP000095023"/>
    </source>
</evidence>
<reference evidence="5" key="1">
    <citation type="submission" date="2016-02" db="EMBL/GenBank/DDBJ databases">
        <title>Comparative genomics of biotechnologically important yeasts.</title>
        <authorList>
            <consortium name="DOE Joint Genome Institute"/>
            <person name="Riley R."/>
            <person name="Haridas S."/>
            <person name="Wolfe K.H."/>
            <person name="Lopes M.R."/>
            <person name="Hittinger C.T."/>
            <person name="Goker M."/>
            <person name="Salamov A."/>
            <person name="Wisecaver J."/>
            <person name="Long T.M."/>
            <person name="Aerts A.L."/>
            <person name="Barry K."/>
            <person name="Choi C."/>
            <person name="Clum A."/>
            <person name="Coughlan A.Y."/>
            <person name="Deshpande S."/>
            <person name="Douglass A.P."/>
            <person name="Hanson S.J."/>
            <person name="Klenk H.-P."/>
            <person name="Labutti K."/>
            <person name="Lapidus A."/>
            <person name="Lindquist E."/>
            <person name="Lipzen A."/>
            <person name="Meier-Kolthoff J.P."/>
            <person name="Ohm R.A."/>
            <person name="Otillar R.P."/>
            <person name="Pangilinan J."/>
            <person name="Peng Y."/>
            <person name="Rokas A."/>
            <person name="Rosa C.A."/>
            <person name="Scheuner C."/>
            <person name="Sibirny A.A."/>
            <person name="Slot J.C."/>
            <person name="Stielow J.B."/>
            <person name="Sun H."/>
            <person name="Kurtzman C.P."/>
            <person name="Blackwell M."/>
            <person name="Jeffries T.W."/>
            <person name="Grigoriev I.V."/>
        </authorList>
    </citation>
    <scope>NUCLEOTIDE SEQUENCE [LARGE SCALE GENOMIC DNA]</scope>
    <source>
        <strain evidence="5">NRRL Y-17796</strain>
    </source>
</reference>
<keyword evidence="5" id="KW-1185">Reference proteome</keyword>
<dbReference type="InterPro" id="IPR056881">
    <property type="entry name" value="Mug62_dom"/>
</dbReference>